<evidence type="ECO:0000259" key="9">
    <source>
        <dbReference type="PROSITE" id="PS50887"/>
    </source>
</evidence>
<reference evidence="10 11" key="1">
    <citation type="journal article" date="2018" name="Int. J. Syst. Evol. Microbiol.">
        <title>Parvibium lacunae gen. nov., sp. nov., a new member of the family Alcaligenaceae isolated from a freshwater pond.</title>
        <authorList>
            <person name="Chen W.M."/>
            <person name="Xie P.B."/>
            <person name="Hsu M.Y."/>
            <person name="Sheu S.Y."/>
        </authorList>
    </citation>
    <scope>NUCLEOTIDE SEQUENCE [LARGE SCALE GENOMIC DNA]</scope>
    <source>
        <strain evidence="10 11">KMB9</strain>
    </source>
</reference>
<organism evidence="10 11">
    <name type="scientific">Parvibium lacunae</name>
    <dbReference type="NCBI Taxonomy" id="1888893"/>
    <lineage>
        <taxon>Bacteria</taxon>
        <taxon>Pseudomonadati</taxon>
        <taxon>Pseudomonadota</taxon>
        <taxon>Betaproteobacteria</taxon>
        <taxon>Burkholderiales</taxon>
        <taxon>Alcaligenaceae</taxon>
        <taxon>Parvibium</taxon>
    </lineage>
</organism>
<gene>
    <name evidence="10" type="ORF">DU000_00665</name>
</gene>
<dbReference type="InterPro" id="IPR050469">
    <property type="entry name" value="Diguanylate_Cyclase"/>
</dbReference>
<feature type="domain" description="CHASE" evidence="8">
    <location>
        <begin position="155"/>
        <end position="224"/>
    </location>
</feature>
<dbReference type="InterPro" id="IPR042240">
    <property type="entry name" value="CHASE_sf"/>
</dbReference>
<name>A0A368L706_9BURK</name>
<evidence type="ECO:0000256" key="6">
    <source>
        <dbReference type="ARBA" id="ARBA00034247"/>
    </source>
</evidence>
<keyword evidence="4 7" id="KW-1133">Transmembrane helix</keyword>
<dbReference type="GO" id="GO:0007165">
    <property type="term" value="P:signal transduction"/>
    <property type="evidence" value="ECO:0007669"/>
    <property type="project" value="UniProtKB-ARBA"/>
</dbReference>
<dbReference type="Gene3D" id="3.30.450.350">
    <property type="entry name" value="CHASE domain"/>
    <property type="match status" value="1"/>
</dbReference>
<dbReference type="SUPFAM" id="SSF55073">
    <property type="entry name" value="Nucleotide cyclase"/>
    <property type="match status" value="1"/>
</dbReference>
<keyword evidence="5 7" id="KW-0472">Membrane</keyword>
<evidence type="ECO:0000256" key="7">
    <source>
        <dbReference type="SAM" id="Phobius"/>
    </source>
</evidence>
<proteinExistence type="predicted"/>
<dbReference type="InterPro" id="IPR000160">
    <property type="entry name" value="GGDEF_dom"/>
</dbReference>
<evidence type="ECO:0000256" key="5">
    <source>
        <dbReference type="ARBA" id="ARBA00023136"/>
    </source>
</evidence>
<dbReference type="SMART" id="SM01079">
    <property type="entry name" value="CHASE"/>
    <property type="match status" value="1"/>
</dbReference>
<protein>
    <recommendedName>
        <fullName evidence="2">diguanylate cyclase</fullName>
        <ecNumber evidence="2">2.7.7.65</ecNumber>
    </recommendedName>
</protein>
<dbReference type="SMART" id="SM00267">
    <property type="entry name" value="GGDEF"/>
    <property type="match status" value="1"/>
</dbReference>
<dbReference type="GO" id="GO:0016020">
    <property type="term" value="C:membrane"/>
    <property type="evidence" value="ECO:0007669"/>
    <property type="project" value="UniProtKB-SubCell"/>
</dbReference>
<keyword evidence="3 7" id="KW-0812">Transmembrane</keyword>
<dbReference type="EMBL" id="QPGB01000001">
    <property type="protein sequence ID" value="RCS59291.1"/>
    <property type="molecule type" value="Genomic_DNA"/>
</dbReference>
<sequence>MRSFSFFKQKTSHLEHTTQRWAILAHWGLSFIIFLVSVTLTGLSWQWTRQQTIHEIQRKVDEQSNLIETSTKVRLQQIEQLIRSTNAWLNDKNQLTESIWATYCKQLDLERLFPGIRRFEIIDITNQGEHQGLINYGNFSVSQSYGFYGVPARQIGEQLNHHPVWKDTLERSIFNQQPVISGRLDLPTSYGTGEAIAGAVMILPVFKSTQTPTGARRTAIYGIALTFEVAGMLSNLLDNSNGKFIVELFDEEFSRQLPPSIYSTHKEEELTLVRAELYLPVRQVFAYRAIDLGDRPWTIRVSPSPVLASRRGFYGEHWILLIGIIISATLTMLTHMTLRSSRALQKTFARLIQHDPLTDALNRRGLIQTYQIELAISKREHSFLSLALIDIDNFKLINDKYGHPTGDRALVLIAKTLRNSLRTNDRLARYGGEEFIVLIRGDAHMAAQIINRAREKLQGTPLNVYGKQSLYMTFSAGIATRNENEEFESLIERSDEAMYTAKINGKNQIVIAN</sequence>
<evidence type="ECO:0000256" key="2">
    <source>
        <dbReference type="ARBA" id="ARBA00012528"/>
    </source>
</evidence>
<dbReference type="InterPro" id="IPR043128">
    <property type="entry name" value="Rev_trsase/Diguanyl_cyclase"/>
</dbReference>
<dbReference type="CDD" id="cd01949">
    <property type="entry name" value="GGDEF"/>
    <property type="match status" value="1"/>
</dbReference>
<dbReference type="Proteomes" id="UP000252357">
    <property type="component" value="Unassembled WGS sequence"/>
</dbReference>
<dbReference type="Gene3D" id="3.30.70.270">
    <property type="match status" value="1"/>
</dbReference>
<dbReference type="EC" id="2.7.7.65" evidence="2"/>
<dbReference type="InterPro" id="IPR029787">
    <property type="entry name" value="Nucleotide_cyclase"/>
</dbReference>
<comment type="caution">
    <text evidence="10">The sequence shown here is derived from an EMBL/GenBank/DDBJ whole genome shotgun (WGS) entry which is preliminary data.</text>
</comment>
<dbReference type="PROSITE" id="PS50887">
    <property type="entry name" value="GGDEF"/>
    <property type="match status" value="1"/>
</dbReference>
<dbReference type="GO" id="GO:0052621">
    <property type="term" value="F:diguanylate cyclase activity"/>
    <property type="evidence" value="ECO:0007669"/>
    <property type="project" value="UniProtKB-EC"/>
</dbReference>
<comment type="catalytic activity">
    <reaction evidence="6">
        <text>2 GTP = 3',3'-c-di-GMP + 2 diphosphate</text>
        <dbReference type="Rhea" id="RHEA:24898"/>
        <dbReference type="ChEBI" id="CHEBI:33019"/>
        <dbReference type="ChEBI" id="CHEBI:37565"/>
        <dbReference type="ChEBI" id="CHEBI:58805"/>
        <dbReference type="EC" id="2.7.7.65"/>
    </reaction>
</comment>
<dbReference type="PANTHER" id="PTHR45138">
    <property type="entry name" value="REGULATORY COMPONENTS OF SENSORY TRANSDUCTION SYSTEM"/>
    <property type="match status" value="1"/>
</dbReference>
<evidence type="ECO:0000313" key="11">
    <source>
        <dbReference type="Proteomes" id="UP000252357"/>
    </source>
</evidence>
<dbReference type="AlphaFoldDB" id="A0A368L706"/>
<evidence type="ECO:0000256" key="3">
    <source>
        <dbReference type="ARBA" id="ARBA00022692"/>
    </source>
</evidence>
<dbReference type="InterPro" id="IPR006189">
    <property type="entry name" value="CHASE_dom"/>
</dbReference>
<keyword evidence="11" id="KW-1185">Reference proteome</keyword>
<dbReference type="PROSITE" id="PS50839">
    <property type="entry name" value="CHASE"/>
    <property type="match status" value="1"/>
</dbReference>
<comment type="subcellular location">
    <subcellularLocation>
        <location evidence="1">Membrane</location>
    </subcellularLocation>
</comment>
<evidence type="ECO:0000259" key="8">
    <source>
        <dbReference type="PROSITE" id="PS50839"/>
    </source>
</evidence>
<dbReference type="Pfam" id="PF03924">
    <property type="entry name" value="CHASE"/>
    <property type="match status" value="1"/>
</dbReference>
<accession>A0A368L706</accession>
<dbReference type="Pfam" id="PF00990">
    <property type="entry name" value="GGDEF"/>
    <property type="match status" value="1"/>
</dbReference>
<evidence type="ECO:0000313" key="10">
    <source>
        <dbReference type="EMBL" id="RCS59291.1"/>
    </source>
</evidence>
<dbReference type="PANTHER" id="PTHR45138:SF9">
    <property type="entry name" value="DIGUANYLATE CYCLASE DGCM-RELATED"/>
    <property type="match status" value="1"/>
</dbReference>
<dbReference type="RefSeq" id="WP_114401440.1">
    <property type="nucleotide sequence ID" value="NZ_QPGB01000001.1"/>
</dbReference>
<dbReference type="NCBIfam" id="TIGR00254">
    <property type="entry name" value="GGDEF"/>
    <property type="match status" value="1"/>
</dbReference>
<feature type="transmembrane region" description="Helical" evidence="7">
    <location>
        <begin position="21"/>
        <end position="47"/>
    </location>
</feature>
<dbReference type="FunFam" id="3.30.70.270:FF:000001">
    <property type="entry name" value="Diguanylate cyclase domain protein"/>
    <property type="match status" value="1"/>
</dbReference>
<dbReference type="OrthoDB" id="9813903at2"/>
<evidence type="ECO:0000256" key="4">
    <source>
        <dbReference type="ARBA" id="ARBA00022989"/>
    </source>
</evidence>
<evidence type="ECO:0000256" key="1">
    <source>
        <dbReference type="ARBA" id="ARBA00004370"/>
    </source>
</evidence>
<feature type="domain" description="GGDEF" evidence="9">
    <location>
        <begin position="382"/>
        <end position="513"/>
    </location>
</feature>